<comment type="caution">
    <text evidence="1">The sequence shown here is derived from an EMBL/GenBank/DDBJ whole genome shotgun (WGS) entry which is preliminary data.</text>
</comment>
<organism evidence="1 2">
    <name type="scientific">Nitrococcus mobilis Nb-231</name>
    <dbReference type="NCBI Taxonomy" id="314278"/>
    <lineage>
        <taxon>Bacteria</taxon>
        <taxon>Pseudomonadati</taxon>
        <taxon>Pseudomonadota</taxon>
        <taxon>Gammaproteobacteria</taxon>
        <taxon>Chromatiales</taxon>
        <taxon>Ectothiorhodospiraceae</taxon>
        <taxon>Nitrococcus</taxon>
    </lineage>
</organism>
<dbReference type="RefSeq" id="WP_005003392.1">
    <property type="nucleotide sequence ID" value="NZ_CH672427.1"/>
</dbReference>
<gene>
    <name evidence="1" type="ORF">NB231_13256</name>
</gene>
<proteinExistence type="predicted"/>
<dbReference type="eggNOG" id="ENOG5032YSJ">
    <property type="taxonomic scope" value="Bacteria"/>
</dbReference>
<dbReference type="AlphaFoldDB" id="A4BSA4"/>
<accession>A4BSA4</accession>
<dbReference type="Proteomes" id="UP000003374">
    <property type="component" value="Unassembled WGS sequence"/>
</dbReference>
<sequence length="104" mass="11837">MSRNLSLQQHTYHSKLHVNAYAGWYYVTIDGEKYEKELLDLAKRHTSGAGEGKLSKDEVADLFKSAKDGQGVTETEKRTLAYIRKNFEFNEAAAKDFDDAYAKL</sequence>
<dbReference type="HOGENOM" id="CLU_177739_0_0_6"/>
<evidence type="ECO:0000313" key="2">
    <source>
        <dbReference type="Proteomes" id="UP000003374"/>
    </source>
</evidence>
<keyword evidence="2" id="KW-1185">Reference proteome</keyword>
<protein>
    <submittedName>
        <fullName evidence="1">Peptidoglycan-associated cytoplasmic membrane protein</fullName>
    </submittedName>
</protein>
<reference evidence="1 2" key="1">
    <citation type="submission" date="2006-02" db="EMBL/GenBank/DDBJ databases">
        <authorList>
            <person name="Waterbury J."/>
            <person name="Ferriera S."/>
            <person name="Johnson J."/>
            <person name="Kravitz S."/>
            <person name="Halpern A."/>
            <person name="Remington K."/>
            <person name="Beeson K."/>
            <person name="Tran B."/>
            <person name="Rogers Y.-H."/>
            <person name="Friedman R."/>
            <person name="Venter J.C."/>
        </authorList>
    </citation>
    <scope>NUCLEOTIDE SEQUENCE [LARGE SCALE GENOMIC DNA]</scope>
    <source>
        <strain evidence="1 2">Nb-231</strain>
    </source>
</reference>
<dbReference type="STRING" id="314278.NB231_13256"/>
<dbReference type="EMBL" id="AAOF01000009">
    <property type="protein sequence ID" value="EAR21364.1"/>
    <property type="molecule type" value="Genomic_DNA"/>
</dbReference>
<name>A4BSA4_9GAMM</name>
<evidence type="ECO:0000313" key="1">
    <source>
        <dbReference type="EMBL" id="EAR21364.1"/>
    </source>
</evidence>